<comment type="pathway">
    <text evidence="1">Secondary metabolite biosynthesis.</text>
</comment>
<evidence type="ECO:0000256" key="4">
    <source>
        <dbReference type="ARBA" id="ARBA00038314"/>
    </source>
</evidence>
<dbReference type="Proteomes" id="UP001166286">
    <property type="component" value="Unassembled WGS sequence"/>
</dbReference>
<reference evidence="5" key="1">
    <citation type="submission" date="2023-03" db="EMBL/GenBank/DDBJ databases">
        <title>Complete genome of Cladonia borealis.</title>
        <authorList>
            <person name="Park H."/>
        </authorList>
    </citation>
    <scope>NUCLEOTIDE SEQUENCE</scope>
    <source>
        <strain evidence="5">ANT050790</strain>
    </source>
</reference>
<dbReference type="AlphaFoldDB" id="A0AA39R026"/>
<evidence type="ECO:0000313" key="6">
    <source>
        <dbReference type="Proteomes" id="UP001166286"/>
    </source>
</evidence>
<dbReference type="PANTHER" id="PTHR35897:SF1">
    <property type="entry name" value="METHYLTRANSFERASE AUSD"/>
    <property type="match status" value="1"/>
</dbReference>
<evidence type="ECO:0000256" key="1">
    <source>
        <dbReference type="ARBA" id="ARBA00005179"/>
    </source>
</evidence>
<keyword evidence="6" id="KW-1185">Reference proteome</keyword>
<dbReference type="GO" id="GO:0016740">
    <property type="term" value="F:transferase activity"/>
    <property type="evidence" value="ECO:0007669"/>
    <property type="project" value="UniProtKB-KW"/>
</dbReference>
<evidence type="ECO:0000256" key="2">
    <source>
        <dbReference type="ARBA" id="ARBA00022679"/>
    </source>
</evidence>
<dbReference type="EMBL" id="JAFEKC020000014">
    <property type="protein sequence ID" value="KAK0511129.1"/>
    <property type="molecule type" value="Genomic_DNA"/>
</dbReference>
<evidence type="ECO:0000313" key="5">
    <source>
        <dbReference type="EMBL" id="KAK0511129.1"/>
    </source>
</evidence>
<keyword evidence="3" id="KW-0949">S-adenosyl-L-methionine</keyword>
<accession>A0AA39R026</accession>
<dbReference type="PANTHER" id="PTHR35897">
    <property type="entry name" value="METHYLTRANSFERASE AUSD"/>
    <property type="match status" value="1"/>
</dbReference>
<name>A0AA39R026_9LECA</name>
<evidence type="ECO:0000256" key="3">
    <source>
        <dbReference type="ARBA" id="ARBA00022691"/>
    </source>
</evidence>
<organism evidence="5 6">
    <name type="scientific">Cladonia borealis</name>
    <dbReference type="NCBI Taxonomy" id="184061"/>
    <lineage>
        <taxon>Eukaryota</taxon>
        <taxon>Fungi</taxon>
        <taxon>Dikarya</taxon>
        <taxon>Ascomycota</taxon>
        <taxon>Pezizomycotina</taxon>
        <taxon>Lecanoromycetes</taxon>
        <taxon>OSLEUM clade</taxon>
        <taxon>Lecanoromycetidae</taxon>
        <taxon>Lecanorales</taxon>
        <taxon>Lecanorineae</taxon>
        <taxon>Cladoniaceae</taxon>
        <taxon>Cladonia</taxon>
    </lineage>
</organism>
<proteinExistence type="inferred from homology"/>
<comment type="similarity">
    <text evidence="4">Belongs to the class I-like SAM-binding methyltransferase superfamily.</text>
</comment>
<evidence type="ECO:0008006" key="7">
    <source>
        <dbReference type="Google" id="ProtNLM"/>
    </source>
</evidence>
<dbReference type="Gene3D" id="3.40.50.150">
    <property type="entry name" value="Vaccinia Virus protein VP39"/>
    <property type="match status" value="1"/>
</dbReference>
<protein>
    <recommendedName>
        <fullName evidence="7">Methyltransferase domain-containing protein</fullName>
    </recommendedName>
</protein>
<dbReference type="InterPro" id="IPR051654">
    <property type="entry name" value="Meroterpenoid_MTases"/>
</dbReference>
<comment type="caution">
    <text evidence="5">The sequence shown here is derived from an EMBL/GenBank/DDBJ whole genome shotgun (WGS) entry which is preliminary data.</text>
</comment>
<sequence length="251" mass="28683">MIQNVRRHGPAVFEGQPAVDAVLKQAWYAENVDSIPESARLLLEQYSNLEPEEVVPHVVTMMQDVALGKEIRYLVQDGVPSTQLYGFDLEPEFIELGYQLFRDRDRLQATFVSGDILAEPTTPEGQELARLQGEIDIIFASSFLHVWDWGDMIKAARSLVSMTRPCRGSMILGKQLGSLKAGQYKMPTSRGFNFRHNKESMAQFWQRVGDETGTSWKVEADLYQGHELEENRSHAWSEPDMRMIWFSAVRD</sequence>
<keyword evidence="2" id="KW-0808">Transferase</keyword>
<gene>
    <name evidence="5" type="ORF">JMJ35_006681</name>
</gene>
<dbReference type="SUPFAM" id="SSF53335">
    <property type="entry name" value="S-adenosyl-L-methionine-dependent methyltransferases"/>
    <property type="match status" value="1"/>
</dbReference>
<dbReference type="InterPro" id="IPR029063">
    <property type="entry name" value="SAM-dependent_MTases_sf"/>
</dbReference>